<evidence type="ECO:0000313" key="4">
    <source>
        <dbReference type="Proteomes" id="UP000051302"/>
    </source>
</evidence>
<dbReference type="PATRIC" id="fig|1423774.3.peg.795"/>
<comment type="similarity">
    <text evidence="1 2">Belongs to the phD/YefM antitoxin family.</text>
</comment>
<dbReference type="SUPFAM" id="SSF143120">
    <property type="entry name" value="YefM-like"/>
    <property type="match status" value="1"/>
</dbReference>
<accession>A0A0R1WDY0</accession>
<protein>
    <recommendedName>
        <fullName evidence="2">Antitoxin</fullName>
    </recommendedName>
</protein>
<dbReference type="Gene3D" id="3.40.1620.10">
    <property type="entry name" value="YefM-like domain"/>
    <property type="match status" value="1"/>
</dbReference>
<dbReference type="EMBL" id="AZFV01000017">
    <property type="protein sequence ID" value="KRM16096.1"/>
    <property type="molecule type" value="Genomic_DNA"/>
</dbReference>
<evidence type="ECO:0000256" key="1">
    <source>
        <dbReference type="ARBA" id="ARBA00009981"/>
    </source>
</evidence>
<dbReference type="PANTHER" id="PTHR33713:SF6">
    <property type="entry name" value="ANTITOXIN YEFM"/>
    <property type="match status" value="1"/>
</dbReference>
<reference evidence="3 4" key="1">
    <citation type="journal article" date="2015" name="Genome Announc.">
        <title>Expanding the biotechnology potential of lactobacilli through comparative genomics of 213 strains and associated genera.</title>
        <authorList>
            <person name="Sun Z."/>
            <person name="Harris H.M."/>
            <person name="McCann A."/>
            <person name="Guo C."/>
            <person name="Argimon S."/>
            <person name="Zhang W."/>
            <person name="Yang X."/>
            <person name="Jeffery I.B."/>
            <person name="Cooney J.C."/>
            <person name="Kagawa T.F."/>
            <person name="Liu W."/>
            <person name="Song Y."/>
            <person name="Salvetti E."/>
            <person name="Wrobel A."/>
            <person name="Rasinkangas P."/>
            <person name="Parkhill J."/>
            <person name="Rea M.C."/>
            <person name="O'Sullivan O."/>
            <person name="Ritari J."/>
            <person name="Douillard F.P."/>
            <person name="Paul Ross R."/>
            <person name="Yang R."/>
            <person name="Briner A.E."/>
            <person name="Felis G.E."/>
            <person name="de Vos W.M."/>
            <person name="Barrangou R."/>
            <person name="Klaenhammer T.R."/>
            <person name="Caufield P.W."/>
            <person name="Cui Y."/>
            <person name="Zhang H."/>
            <person name="O'Toole P.W."/>
        </authorList>
    </citation>
    <scope>NUCLEOTIDE SEQUENCE [LARGE SCALE GENOMIC DNA]</scope>
    <source>
        <strain evidence="3 4">DSM 16982</strain>
    </source>
</reference>
<name>A0A0R1WDY0_9LACO</name>
<keyword evidence="4" id="KW-1185">Reference proteome</keyword>
<dbReference type="Proteomes" id="UP000051302">
    <property type="component" value="Unassembled WGS sequence"/>
</dbReference>
<gene>
    <name evidence="3" type="ORF">FD31_GL000771</name>
</gene>
<comment type="function">
    <text evidence="2">Antitoxin component of a type II toxin-antitoxin (TA) system.</text>
</comment>
<dbReference type="STRING" id="1423774.FD31_GL000771"/>
<dbReference type="PANTHER" id="PTHR33713">
    <property type="entry name" value="ANTITOXIN YAFN-RELATED"/>
    <property type="match status" value="1"/>
</dbReference>
<comment type="caution">
    <text evidence="3">The sequence shown here is derived from an EMBL/GenBank/DDBJ whole genome shotgun (WGS) entry which is preliminary data.</text>
</comment>
<evidence type="ECO:0000256" key="2">
    <source>
        <dbReference type="RuleBase" id="RU362080"/>
    </source>
</evidence>
<dbReference type="InterPro" id="IPR051405">
    <property type="entry name" value="phD/YefM_antitoxin"/>
</dbReference>
<dbReference type="AlphaFoldDB" id="A0A0R1WDY0"/>
<evidence type="ECO:0000313" key="3">
    <source>
        <dbReference type="EMBL" id="KRM16096.1"/>
    </source>
</evidence>
<dbReference type="Pfam" id="PF02604">
    <property type="entry name" value="PhdYeFM_antitox"/>
    <property type="match status" value="1"/>
</dbReference>
<sequence length="84" mass="9683">MEEDTMATTAIYISELGKNLKKITDDVVNYDDYVIITKPKNRNVVLMSEKEFNSWKETLYLLETEANRAALDESIPQAEAEHEN</sequence>
<proteinExistence type="inferred from homology"/>
<dbReference type="InterPro" id="IPR006442">
    <property type="entry name" value="Antitoxin_Phd/YefM"/>
</dbReference>
<dbReference type="InterPro" id="IPR036165">
    <property type="entry name" value="YefM-like_sf"/>
</dbReference>
<organism evidence="3 4">
    <name type="scientific">Companilactobacillus nantensis DSM 16982</name>
    <dbReference type="NCBI Taxonomy" id="1423774"/>
    <lineage>
        <taxon>Bacteria</taxon>
        <taxon>Bacillati</taxon>
        <taxon>Bacillota</taxon>
        <taxon>Bacilli</taxon>
        <taxon>Lactobacillales</taxon>
        <taxon>Lactobacillaceae</taxon>
        <taxon>Companilactobacillus</taxon>
    </lineage>
</organism>